<reference evidence="3 4" key="1">
    <citation type="submission" date="2019-11" db="EMBL/GenBank/DDBJ databases">
        <title>Whole genome sequence of Oryza granulata.</title>
        <authorList>
            <person name="Li W."/>
        </authorList>
    </citation>
    <scope>NUCLEOTIDE SEQUENCE [LARGE SCALE GENOMIC DNA]</scope>
    <source>
        <strain evidence="4">cv. Menghai</strain>
        <tissue evidence="3">Leaf</tissue>
    </source>
</reference>
<proteinExistence type="predicted"/>
<comment type="caution">
    <text evidence="3">The sequence shown here is derived from an EMBL/GenBank/DDBJ whole genome shotgun (WGS) entry which is preliminary data.</text>
</comment>
<dbReference type="AlphaFoldDB" id="A0A6G1DUV0"/>
<keyword evidence="4" id="KW-1185">Reference proteome</keyword>
<dbReference type="EMBL" id="SPHZ02000006">
    <property type="protein sequence ID" value="KAF0915884.1"/>
    <property type="molecule type" value="Genomic_DNA"/>
</dbReference>
<gene>
    <name evidence="3" type="ORF">E2562_039503</name>
</gene>
<keyword evidence="2" id="KW-0732">Signal</keyword>
<organism evidence="3 4">
    <name type="scientific">Oryza meyeriana var. granulata</name>
    <dbReference type="NCBI Taxonomy" id="110450"/>
    <lineage>
        <taxon>Eukaryota</taxon>
        <taxon>Viridiplantae</taxon>
        <taxon>Streptophyta</taxon>
        <taxon>Embryophyta</taxon>
        <taxon>Tracheophyta</taxon>
        <taxon>Spermatophyta</taxon>
        <taxon>Magnoliopsida</taxon>
        <taxon>Liliopsida</taxon>
        <taxon>Poales</taxon>
        <taxon>Poaceae</taxon>
        <taxon>BOP clade</taxon>
        <taxon>Oryzoideae</taxon>
        <taxon>Oryzeae</taxon>
        <taxon>Oryzinae</taxon>
        <taxon>Oryza</taxon>
        <taxon>Oryza meyeriana</taxon>
    </lineage>
</organism>
<evidence type="ECO:0000256" key="1">
    <source>
        <dbReference type="SAM" id="MobiDB-lite"/>
    </source>
</evidence>
<evidence type="ECO:0000313" key="3">
    <source>
        <dbReference type="EMBL" id="KAF0915884.1"/>
    </source>
</evidence>
<sequence length="86" mass="9248">MAMMPLLVLSGAVESVAREPDPVAPELHQGGSSTTNDGGCRSGWRVKGGWHLERSVSGQALDEGGNRDDDDWAPKRPRVPALARWV</sequence>
<evidence type="ECO:0008006" key="5">
    <source>
        <dbReference type="Google" id="ProtNLM"/>
    </source>
</evidence>
<evidence type="ECO:0000313" key="4">
    <source>
        <dbReference type="Proteomes" id="UP000479710"/>
    </source>
</evidence>
<protein>
    <recommendedName>
        <fullName evidence="5">DUF834 domain-containing protein</fullName>
    </recommendedName>
</protein>
<evidence type="ECO:0000256" key="2">
    <source>
        <dbReference type="SAM" id="SignalP"/>
    </source>
</evidence>
<feature type="chain" id="PRO_5026250716" description="DUF834 domain-containing protein" evidence="2">
    <location>
        <begin position="19"/>
        <end position="86"/>
    </location>
</feature>
<dbReference type="Proteomes" id="UP000479710">
    <property type="component" value="Unassembled WGS sequence"/>
</dbReference>
<feature type="region of interest" description="Disordered" evidence="1">
    <location>
        <begin position="22"/>
        <end position="86"/>
    </location>
</feature>
<name>A0A6G1DUV0_9ORYZ</name>
<accession>A0A6G1DUV0</accession>
<feature type="signal peptide" evidence="2">
    <location>
        <begin position="1"/>
        <end position="18"/>
    </location>
</feature>